<keyword evidence="1" id="KW-1133">Transmembrane helix</keyword>
<evidence type="ECO:0000313" key="2">
    <source>
        <dbReference type="EMBL" id="MBW29326.1"/>
    </source>
</evidence>
<name>A0A2M3ZLB9_9DIPT</name>
<dbReference type="EMBL" id="GGFM01008575">
    <property type="protein sequence ID" value="MBW29326.1"/>
    <property type="molecule type" value="Transcribed_RNA"/>
</dbReference>
<keyword evidence="1" id="KW-0812">Transmembrane</keyword>
<keyword evidence="1" id="KW-0472">Membrane</keyword>
<protein>
    <submittedName>
        <fullName evidence="2">Uncharacterized protein</fullName>
    </submittedName>
</protein>
<reference evidence="2" key="1">
    <citation type="submission" date="2018-01" db="EMBL/GenBank/DDBJ databases">
        <title>An insight into the sialome of Amazonian anophelines.</title>
        <authorList>
            <person name="Ribeiro J.M."/>
            <person name="Scarpassa V."/>
            <person name="Calvo E."/>
        </authorList>
    </citation>
    <scope>NUCLEOTIDE SEQUENCE</scope>
    <source>
        <tissue evidence="2">Salivary glands</tissue>
    </source>
</reference>
<organism evidence="2">
    <name type="scientific">Anopheles braziliensis</name>
    <dbReference type="NCBI Taxonomy" id="58242"/>
    <lineage>
        <taxon>Eukaryota</taxon>
        <taxon>Metazoa</taxon>
        <taxon>Ecdysozoa</taxon>
        <taxon>Arthropoda</taxon>
        <taxon>Hexapoda</taxon>
        <taxon>Insecta</taxon>
        <taxon>Pterygota</taxon>
        <taxon>Neoptera</taxon>
        <taxon>Endopterygota</taxon>
        <taxon>Diptera</taxon>
        <taxon>Nematocera</taxon>
        <taxon>Culicoidea</taxon>
        <taxon>Culicidae</taxon>
        <taxon>Anophelinae</taxon>
        <taxon>Anopheles</taxon>
    </lineage>
</organism>
<feature type="transmembrane region" description="Helical" evidence="1">
    <location>
        <begin position="15"/>
        <end position="31"/>
    </location>
</feature>
<proteinExistence type="predicted"/>
<evidence type="ECO:0000256" key="1">
    <source>
        <dbReference type="SAM" id="Phobius"/>
    </source>
</evidence>
<accession>A0A2M3ZLB9</accession>
<sequence>MAFSVARNTGAGAGWWWWWWVVGWMLLLAGTRRMCVASMMIHERVRNLNLIVDGCFNVATTTAAAT</sequence>
<dbReference type="AlphaFoldDB" id="A0A2M3ZLB9"/>